<organism evidence="1">
    <name type="scientific">Maize suscal virus</name>
    <dbReference type="NCBI Taxonomy" id="2979120"/>
    <lineage>
        <taxon>Viruses</taxon>
        <taxon>Riboviria</taxon>
    </lineage>
</organism>
<name>A0A977J6G4_9VIRU</name>
<dbReference type="EMBL" id="MZ270532">
    <property type="protein sequence ID" value="UWX11515.1"/>
    <property type="molecule type" value="Genomic_RNA"/>
</dbReference>
<proteinExistence type="predicted"/>
<reference evidence="1" key="1">
    <citation type="submission" date="2021-05" db="EMBL/GenBank/DDBJ databases">
        <title>A novel rod-shaped virus isolated from maize in Ecuador.</title>
        <authorList>
            <person name="Alvarez-Quinto R."/>
            <person name="Mollov D."/>
            <person name="Quito-Avila D."/>
            <person name="Cornejo J.F."/>
            <person name="Lockhart B.E.L."/>
        </authorList>
    </citation>
    <scope>NUCLEOTIDE SEQUENCE</scope>
    <source>
        <strain evidence="1">MMS</strain>
    </source>
</reference>
<accession>A0A977J6G4</accession>
<evidence type="ECO:0000313" key="1">
    <source>
        <dbReference type="EMBL" id="UWX11515.1"/>
    </source>
</evidence>
<sequence>MKEKMERTSKLERLIASRSLSFGEALIAQSLLNCAGRDHFMSCLGDTEIVFVCNQGVDPSLVRRLITNCTKRSVVLPFRLLELATCSILTSAGYAAATLCSLINKILAGRENRFLGVMYISSGINFNGFSSPGVLAWTLQYCGPLMVRSQSARKTLGLVFVDSQVYRTSTACVFVDCQWEEEILSLTTVIERVNSHTMNYLSSVEGKAIFKRAALAVCAYFNSAADW</sequence>
<protein>
    <submittedName>
        <fullName evidence="1">ORF2</fullName>
    </submittedName>
</protein>